<dbReference type="PANTHER" id="PTHR30055:SF234">
    <property type="entry name" value="HTH-TYPE TRANSCRIPTIONAL REGULATOR BETI"/>
    <property type="match status" value="1"/>
</dbReference>
<evidence type="ECO:0000259" key="5">
    <source>
        <dbReference type="PROSITE" id="PS50977"/>
    </source>
</evidence>
<dbReference type="InterPro" id="IPR004111">
    <property type="entry name" value="Repressor_TetR_C"/>
</dbReference>
<evidence type="ECO:0000313" key="7">
    <source>
        <dbReference type="Proteomes" id="UP000249340"/>
    </source>
</evidence>
<accession>A0A345SVB8</accession>
<sequence>MSPQPRAGRRPRAPRNSLSAELIVDSALRLLDERGIDAFSMRALAEELGVGTMALYTYFRSKEELFQAARARVFTQHAPPVRTDAPWADQLRDACLALYGLFTGRPSVLQLLAEQHRAEGPEGREEQATAGSAAAMMEHMLGLLRGAGIGRQQAARAQTALVQYTVGAALRASRARCSDAHCSDEERRRLLRARLEALPAEEFPLVVDLAPELAEAQKGAEQYAFGLDLILAGLRTAGSWEKAGRDDGAPSPQHI</sequence>
<dbReference type="EMBL" id="CP031264">
    <property type="protein sequence ID" value="AXI77673.1"/>
    <property type="molecule type" value="Genomic_DNA"/>
</dbReference>
<dbReference type="GO" id="GO:0003700">
    <property type="term" value="F:DNA-binding transcription factor activity"/>
    <property type="evidence" value="ECO:0007669"/>
    <property type="project" value="TreeGrafter"/>
</dbReference>
<dbReference type="InterPro" id="IPR001647">
    <property type="entry name" value="HTH_TetR"/>
</dbReference>
<dbReference type="Gene3D" id="1.10.357.10">
    <property type="entry name" value="Tetracycline Repressor, domain 2"/>
    <property type="match status" value="1"/>
</dbReference>
<keyword evidence="1" id="KW-0805">Transcription regulation</keyword>
<evidence type="ECO:0000256" key="3">
    <source>
        <dbReference type="ARBA" id="ARBA00023163"/>
    </source>
</evidence>
<protein>
    <submittedName>
        <fullName evidence="6">TetR/AcrR family transcriptional regulator</fullName>
    </submittedName>
</protein>
<evidence type="ECO:0000256" key="2">
    <source>
        <dbReference type="ARBA" id="ARBA00023125"/>
    </source>
</evidence>
<dbReference type="OrthoDB" id="329481at2"/>
<dbReference type="PRINTS" id="PR00455">
    <property type="entry name" value="HTHTETR"/>
</dbReference>
<feature type="DNA-binding region" description="H-T-H motif" evidence="4">
    <location>
        <begin position="40"/>
        <end position="59"/>
    </location>
</feature>
<gene>
    <name evidence="6" type="ORF">C7M71_009700</name>
</gene>
<keyword evidence="2 4" id="KW-0238">DNA-binding</keyword>
<dbReference type="PANTHER" id="PTHR30055">
    <property type="entry name" value="HTH-TYPE TRANSCRIPTIONAL REGULATOR RUTR"/>
    <property type="match status" value="1"/>
</dbReference>
<feature type="domain" description="HTH tetR-type" evidence="5">
    <location>
        <begin position="17"/>
        <end position="77"/>
    </location>
</feature>
<evidence type="ECO:0000313" key="6">
    <source>
        <dbReference type="EMBL" id="AXI77673.1"/>
    </source>
</evidence>
<dbReference type="InterPro" id="IPR036271">
    <property type="entry name" value="Tet_transcr_reg_TetR-rel_C_sf"/>
</dbReference>
<dbReference type="AlphaFoldDB" id="A0A345SVB8"/>
<dbReference type="GO" id="GO:0000976">
    <property type="term" value="F:transcription cis-regulatory region binding"/>
    <property type="evidence" value="ECO:0007669"/>
    <property type="project" value="TreeGrafter"/>
</dbReference>
<dbReference type="InterPro" id="IPR050109">
    <property type="entry name" value="HTH-type_TetR-like_transc_reg"/>
</dbReference>
<keyword evidence="7" id="KW-1185">Reference proteome</keyword>
<dbReference type="Pfam" id="PF00440">
    <property type="entry name" value="TetR_N"/>
    <property type="match status" value="1"/>
</dbReference>
<dbReference type="SUPFAM" id="SSF46689">
    <property type="entry name" value="Homeodomain-like"/>
    <property type="match status" value="1"/>
</dbReference>
<reference evidence="7" key="1">
    <citation type="submission" date="2018-07" db="EMBL/GenBank/DDBJ databases">
        <title>Streptacidiphilus bronchialis DSM 106435 chromosome.</title>
        <authorList>
            <person name="Batra D."/>
            <person name="Gulvik C.A."/>
        </authorList>
    </citation>
    <scope>NUCLEOTIDE SEQUENCE [LARGE SCALE GENOMIC DNA]</scope>
    <source>
        <strain evidence="7">DSM 106435</strain>
    </source>
</reference>
<dbReference type="SUPFAM" id="SSF48498">
    <property type="entry name" value="Tetracyclin repressor-like, C-terminal domain"/>
    <property type="match status" value="1"/>
</dbReference>
<dbReference type="InterPro" id="IPR009057">
    <property type="entry name" value="Homeodomain-like_sf"/>
</dbReference>
<proteinExistence type="predicted"/>
<evidence type="ECO:0000256" key="4">
    <source>
        <dbReference type="PROSITE-ProRule" id="PRU00335"/>
    </source>
</evidence>
<organism evidence="6 7">
    <name type="scientific">Peterkaempfera bronchialis</name>
    <dbReference type="NCBI Taxonomy" id="2126346"/>
    <lineage>
        <taxon>Bacteria</taxon>
        <taxon>Bacillati</taxon>
        <taxon>Actinomycetota</taxon>
        <taxon>Actinomycetes</taxon>
        <taxon>Kitasatosporales</taxon>
        <taxon>Streptomycetaceae</taxon>
        <taxon>Peterkaempfera</taxon>
    </lineage>
</organism>
<dbReference type="Proteomes" id="UP000249340">
    <property type="component" value="Chromosome"/>
</dbReference>
<dbReference type="RefSeq" id="WP_111490243.1">
    <property type="nucleotide sequence ID" value="NZ_CP031264.1"/>
</dbReference>
<dbReference type="Pfam" id="PF02909">
    <property type="entry name" value="TetR_C_1"/>
    <property type="match status" value="1"/>
</dbReference>
<dbReference type="PROSITE" id="PS50977">
    <property type="entry name" value="HTH_TETR_2"/>
    <property type="match status" value="1"/>
</dbReference>
<name>A0A345SVB8_9ACTN</name>
<dbReference type="GO" id="GO:0045892">
    <property type="term" value="P:negative regulation of DNA-templated transcription"/>
    <property type="evidence" value="ECO:0007669"/>
    <property type="project" value="InterPro"/>
</dbReference>
<keyword evidence="3" id="KW-0804">Transcription</keyword>
<evidence type="ECO:0000256" key="1">
    <source>
        <dbReference type="ARBA" id="ARBA00023015"/>
    </source>
</evidence>
<dbReference type="KEGG" id="stri:C7M71_009700"/>